<organism evidence="2 3">
    <name type="scientific">Pseudozobellia thermophila</name>
    <dbReference type="NCBI Taxonomy" id="192903"/>
    <lineage>
        <taxon>Bacteria</taxon>
        <taxon>Pseudomonadati</taxon>
        <taxon>Bacteroidota</taxon>
        <taxon>Flavobacteriia</taxon>
        <taxon>Flavobacteriales</taxon>
        <taxon>Flavobacteriaceae</taxon>
        <taxon>Pseudozobellia</taxon>
    </lineage>
</organism>
<dbReference type="SUPFAM" id="SSF48208">
    <property type="entry name" value="Six-hairpin glycosidases"/>
    <property type="match status" value="1"/>
</dbReference>
<dbReference type="Pfam" id="PF07470">
    <property type="entry name" value="Glyco_hydro_88"/>
    <property type="match status" value="1"/>
</dbReference>
<keyword evidence="1 2" id="KW-0378">Hydrolase</keyword>
<evidence type="ECO:0000256" key="1">
    <source>
        <dbReference type="ARBA" id="ARBA00022801"/>
    </source>
</evidence>
<sequence length="99" mass="10644">MSLLGQEFYPTPETSGSSLYVYGLAWGINNRILKGSKYKKAVVKGWNTITGYVHENGMLGYVQPIGAAPGNASADKTEVYGLGAFLSAGFEIYKMVKGN</sequence>
<dbReference type="InterPro" id="IPR010905">
    <property type="entry name" value="Glyco_hydro_88"/>
</dbReference>
<dbReference type="AlphaFoldDB" id="A0A1M6HMF1"/>
<evidence type="ECO:0000313" key="3">
    <source>
        <dbReference type="Proteomes" id="UP000184543"/>
    </source>
</evidence>
<keyword evidence="3" id="KW-1185">Reference proteome</keyword>
<dbReference type="GO" id="GO:0005975">
    <property type="term" value="P:carbohydrate metabolic process"/>
    <property type="evidence" value="ECO:0007669"/>
    <property type="project" value="InterPro"/>
</dbReference>
<dbReference type="EMBL" id="FQYU01000003">
    <property type="protein sequence ID" value="SHJ23421.1"/>
    <property type="molecule type" value="Genomic_DNA"/>
</dbReference>
<evidence type="ECO:0000313" key="2">
    <source>
        <dbReference type="EMBL" id="SHJ23421.1"/>
    </source>
</evidence>
<dbReference type="InterPro" id="IPR052043">
    <property type="entry name" value="PolySaccharide_Degr_Enz"/>
</dbReference>
<dbReference type="PANTHER" id="PTHR33886">
    <property type="entry name" value="UNSATURATED RHAMNOGALACTURONAN HYDROLASE (EUROFUNG)"/>
    <property type="match status" value="1"/>
</dbReference>
<dbReference type="STRING" id="192903.SAMN04488513_103108"/>
<dbReference type="Gene3D" id="1.50.10.10">
    <property type="match status" value="1"/>
</dbReference>
<dbReference type="GO" id="GO:0016787">
    <property type="term" value="F:hydrolase activity"/>
    <property type="evidence" value="ECO:0007669"/>
    <property type="project" value="UniProtKB-KW"/>
</dbReference>
<name>A0A1M6HMF1_9FLAO</name>
<accession>A0A1M6HMF1</accession>
<protein>
    <submittedName>
        <fullName evidence="2">Glycosyl Hydrolase Family 88</fullName>
    </submittedName>
</protein>
<dbReference type="Proteomes" id="UP000184543">
    <property type="component" value="Unassembled WGS sequence"/>
</dbReference>
<reference evidence="3" key="1">
    <citation type="submission" date="2016-11" db="EMBL/GenBank/DDBJ databases">
        <authorList>
            <person name="Varghese N."/>
            <person name="Submissions S."/>
        </authorList>
    </citation>
    <scope>NUCLEOTIDE SEQUENCE [LARGE SCALE GENOMIC DNA]</scope>
    <source>
        <strain evidence="3">DSM 19858</strain>
    </source>
</reference>
<proteinExistence type="predicted"/>
<dbReference type="InterPro" id="IPR012341">
    <property type="entry name" value="6hp_glycosidase-like_sf"/>
</dbReference>
<dbReference type="PANTHER" id="PTHR33886:SF8">
    <property type="entry name" value="UNSATURATED RHAMNOGALACTURONAN HYDROLASE (EUROFUNG)"/>
    <property type="match status" value="1"/>
</dbReference>
<dbReference type="OrthoDB" id="258246at2"/>
<gene>
    <name evidence="2" type="ORF">SAMN04488513_103108</name>
</gene>
<dbReference type="InterPro" id="IPR008928">
    <property type="entry name" value="6-hairpin_glycosidase_sf"/>
</dbReference>